<sequence>MKRLIRWTGNLLVLAGICLLAWQFFGSKKTEGVREQQLEAFASLKATEEVQAETSVSGANMSTTKKSDALEIPEKEIGDLVGVLSIPQVDINAPVTYGATPEILDSGFGAIPGMDEPGIEDGSYAIAGHQSHVFGQFFNRIDELETGSQFSFETIAETQTYEVYDVQVVNPEEVEAIASENGIAKLSLVTCYPQNSTKHRLIVMAKRVDK</sequence>
<dbReference type="InterPro" id="IPR023365">
    <property type="entry name" value="Sortase_dom-sf"/>
</dbReference>
<dbReference type="EMBL" id="JAUBDH010000001">
    <property type="protein sequence ID" value="MDW0108850.1"/>
    <property type="molecule type" value="Genomic_DNA"/>
</dbReference>
<dbReference type="Gene3D" id="2.40.260.10">
    <property type="entry name" value="Sortase"/>
    <property type="match status" value="1"/>
</dbReference>
<name>A0ABU4FXK4_9BACL</name>
<dbReference type="Proteomes" id="UP001280629">
    <property type="component" value="Unassembled WGS sequence"/>
</dbReference>
<dbReference type="RefSeq" id="WP_317934132.1">
    <property type="nucleotide sequence ID" value="NZ_JAUBDH010000001.1"/>
</dbReference>
<dbReference type="InterPro" id="IPR005754">
    <property type="entry name" value="Sortase"/>
</dbReference>
<dbReference type="NCBIfam" id="TIGR01076">
    <property type="entry name" value="sortase_fam"/>
    <property type="match status" value="1"/>
</dbReference>
<reference evidence="2 3" key="1">
    <citation type="submission" date="2023-06" db="EMBL/GenBank/DDBJ databases">
        <title>Sporosarcina sp. nov., isolated from Korean traditional fermented seafood 'Jeotgal'.</title>
        <authorList>
            <person name="Yang A.-I."/>
            <person name="Shin N.-R."/>
        </authorList>
    </citation>
    <scope>NUCLEOTIDE SEQUENCE [LARGE SCALE GENOMIC DNA]</scope>
    <source>
        <strain evidence="2 3">KCTC3840</strain>
    </source>
</reference>
<accession>A0ABU4FXK4</accession>
<organism evidence="2 3">
    <name type="scientific">Sporosarcina aquimarina</name>
    <dbReference type="NCBI Taxonomy" id="114975"/>
    <lineage>
        <taxon>Bacteria</taxon>
        <taxon>Bacillati</taxon>
        <taxon>Bacillota</taxon>
        <taxon>Bacilli</taxon>
        <taxon>Bacillales</taxon>
        <taxon>Caryophanaceae</taxon>
        <taxon>Sporosarcina</taxon>
    </lineage>
</organism>
<comment type="caution">
    <text evidence="2">The sequence shown here is derived from an EMBL/GenBank/DDBJ whole genome shotgun (WGS) entry which is preliminary data.</text>
</comment>
<dbReference type="Pfam" id="PF04203">
    <property type="entry name" value="Sortase"/>
    <property type="match status" value="1"/>
</dbReference>
<protein>
    <submittedName>
        <fullName evidence="2">Class D sortase</fullName>
    </submittedName>
</protein>
<dbReference type="CDD" id="cd06166">
    <property type="entry name" value="Sortase_D_2"/>
    <property type="match status" value="1"/>
</dbReference>
<evidence type="ECO:0000313" key="2">
    <source>
        <dbReference type="EMBL" id="MDW0108850.1"/>
    </source>
</evidence>
<keyword evidence="3" id="KW-1185">Reference proteome</keyword>
<dbReference type="InterPro" id="IPR042000">
    <property type="entry name" value="Sortase_D_2"/>
</dbReference>
<dbReference type="SUPFAM" id="SSF63817">
    <property type="entry name" value="Sortase"/>
    <property type="match status" value="1"/>
</dbReference>
<keyword evidence="1" id="KW-0378">Hydrolase</keyword>
<evidence type="ECO:0000313" key="3">
    <source>
        <dbReference type="Proteomes" id="UP001280629"/>
    </source>
</evidence>
<evidence type="ECO:0000256" key="1">
    <source>
        <dbReference type="ARBA" id="ARBA00022801"/>
    </source>
</evidence>
<gene>
    <name evidence="2" type="ORF">QT716_02175</name>
</gene>
<proteinExistence type="predicted"/>